<sequence>MTSKRSTALGATVGLLAVAVLAISVVTLIKVYTTEPPQTQAGSDTSGDSSGKTDGSSSNNTPGNPADVLNIPAPPTVNQQSSVQFQAYSGYAQQLHSSVNLGVNPCVDFYTYACGQYNQSLGFYEVNLRNFRQIAQQLTTKAYINAFDLPKPVKQSSIFYSKCVDALQNCQILGGVPFPALTKNGADSTVQYGFPNSSVLGASLGYLSYTEGLNTLISFSIETNWKKPHSNQPYALFIDQASLVFPDNYYTKIWDQVRDDYSNETFAIIKAYADYTGANVDEAKLKADVLNILNLEYVIASQKNTPGNVRRNLERSYNPFTVSNASQTFPNVDFFQLIREAVHRTPSRQYQFVIKEVDALNRILNHVTSKKVKPATVYNYLYYRLLRQNIAYLPSSQNKFGPNAFLRVQKSGSIFNELGHIGSTKYNKKRPWVLGQGWKFPDKPDDWQSVYCVAENAMSMAHANSRTFLDAVFPDVQGRAEMKDNVAKLVASILDAFQGMVAQLDWMTTDTKWQVYQKIQNLVKNIAYPDLVADNDALSKFYNQGDISLNFDDDDSFVAIQDALRNFQRDLAIKSLVSARDTDRLKFGDPGYNSAALVDAWFMEELNSLTIPMGILQKPFYNSEYPSAVNYGSLGSIIGHEIIHGFDDIGVQWDATGVLKAWMDETSQKGFNKMAQCVTDGYSKFEPLSGMKIDGVQTLGENIADNGGIQAAYRAFQAYRALYGPDPQLPDSLYRVFNHEQLFFMSYAQSWCSKPMSDNYVRERLLVDTHSPVQYRVFGTMQNFPAFKSAFNCPAKSPYAPENPCRVWVSDSVAVTGVPPTKPTLPPANIPLAVPSTSKKYSQASAFFEYSVDTTKDPCNNFYGYACGNHNDFMSFDYADSYSLEAMVYGLRRPIDTSETRPVKQVKQLYQQCKVAMNNWSNLIKDGARAKDAVSSFLDISEFPFPLLSKKTRTYDWPDYESLGIALGYMSGVLDVDTLVTPFIDTDWVEAQSNKIPFKLYLDQATLGLPRVFYIGQTWDLFKDWYTEYVTHLFQRFAAVVPTKLNATSLKEDVDAIVQFEYTIANQLTTDDSTRRNFKRSYNPVRMKNQTVVNSYEYEKPLIGRPAYVKKKYPKIGKLKRLKKSKEEEDDYSLFDLICAYRTMNLMPFANARVYINQMYPDDNTRDYLRGKAAELITNVVNSFKSMIDQLSWMSTQAKDGSYKKVQNLVKNVAYPDFITNDTQLTKYYHNLDFTDPSSYLTMLDDIKDYRFLSMWELIDATGNADRSDFLGPPGATNAWYQPQLNSITFPASILQQPFYDTEWPASVNYGGLGVIAGHELTHGFDDEGIQWNEVGELREWLDPLSQKGFRKMADCVVKEYNKFCPLDGNVYQPSCVNGDNTQGENIADNGGIRAAFLAYRNFLNLNGPDPQLPGPLAKQFNHDQLFFLSFAQVWCENKPPADEMFFQLLLDPHSPSEYRVWGTIQNFPAFRSAFNCPAGKAYTPEKHCNVWIDEIKAVTGVPPTVPTLPPANIPQAVPSTSKKYSQASSYFEYSIDATKDPCNDFYAYACGNHEDDFMSFDIADSLSVQAMVYGLRKPINDADARPVKQVKQLYRQCKVALDNWGELIKNGARVKKFVNDFSRTTKFPFPLFAKKSRDYSWPSADDLGMALGYMSGVLGVDTLVTPFVDTDWVEAQSNKIPYKIYLDQATLALPRVIYTGQTWDIFQDWYTYYVTELFQRFALVINTKLNATALQEDVNAIVQFEYTVANQLTTDDNTRRNFKRSYNPIRLKNQTAVDSFKFINLPYFVAMFGYKYATMQQMYKLFEKENLIVMEPGQFSQYNQAFVADNMVVSPRTLYNYLFYRLLKSNSIYLPPLPEDDDLPDDSSDDSQKAKHEIFKIMETRFYEKDELKKNISELELRARQIMYGYEYQRPLVGQPKHIKKKYPKIRVLKRLMKDDEDYYDMLDVECSYFTMGLLPYANARVYIDQLYPDPNTRNYLRNKAAELITNVVNSFKSMVDQLSWMSTKAKEGSYKKVQNLVKNVAYPDFITDDAQLTAFYRKLNFTKPKNFFVMLDDINDFDYRTLWDMIDATGNADRSVFNGPPATTNAWYQPQLNSITFPASILQQPFYDPEWPISINYGGLGVIAGHELTHGFDDEGIQWNEVGELREWLDPLSQKGFRKMADCVVKEYNKFCPLDGNVYQPSCVNGDNTQGENIADNGGIRAAFLAYRNFINLNGQDPQLPGALAKQFNHDQLFFLSFAQVWCQPKPSEDDTFFQLLLDPHSPSEFRVWGTIQNFPAFRSAFNCPAGKAYTPEKHCNVWIDEIKAVTGVPPTVPTLPSLNIPAVRHSKSQKYAQAAAYFSSSVDTSQDPCNNFYEYTCANFDSPMYFYSMQMMSIMKNNLALLDAVETQKDADDDIPISLLQTTQFYNQCVTDLPSWNKLTPGIIVQSMRYFNMFFGPSFPLISTNPKAVYHWPSPTDLAFGLGYLRGFLAEDVLLSVFVDTTWDNPQSEKTPYSLYFDQPSLIFPRSFYLGAAWDKIQQYYIMDVFSILKVYVKLIGSNVADEEILKAATDIAQFEKTVARELTMDDDLRRNYARSYNPVSMMELNDKTKWIDMELFEIMMLQRAPWDVFVRLFFQDDAKVILMEPTIMRKWERAFKEHNRYGFTPKQLINYLYLRVLVANKVFMSKGITSLFKNVHSVVPIKAQTRPDVGRPRWERAFSIEESFGITVEQEDDKATNNVMTEFRCSMHTMFSLPYSTTRHYIDFWYPSKKSRTVLRQNVGGVVSGVLGSFRSMVDQLNWMSDFSKKGANDKVENLARNLAYPNFITNNTALDAYYADLELSGNFVQNRAQLRTFQIKKQWSYLAAKGGIQREEFNGPPGAVNAWYQPELNSITLPLAILEQPFYDSEWPASVNYGAIGMVTGHELTHGFDDQGVQFDGTGKMRNWFDASTMSKFKEMAQCVVDEYNNMCPLDPNKYSPNCVNGIQTQGENIADNGGVRAAFNAYRNAMNLRGEDMALPDNLVGQFTHDQLFFLSFTQIWCEPDFNPESTYLQLLIDPHSPSRNRIWGTLQNFPAFQNAFNCPKGSAYAPVKHCDVWASEPKLVTGLPPVSVTPPSLNLPERTRHWSKKYLEASQFFEESVDTSFSPCDNFYEYACNNYEKPISFEIIDFKNLIQLAESYKVDDGEEIEPLEKAKLMFRKCEELVKRWDKETATDNVPNAKYYQYQKATNLPHPLFNGNQPAQWLNATELGRALGVLSGQMYVDSLLTSFIMTNWKDPEGETPYAMFLDQSTLSLPAMYYSGFWWDMYHEYLGVDIQYIMMMMADNLGASYDFNDLDNAVQDILDIEWTIANNFLTDDDTRRQFERNYNWMSVKQASAKYPFLDFQTFLTETVYQASPEVKQVVNRDEFHFVLMEPNQLAGVGKMFQEGNVYGTTPNALLDYIYWRLIFANAYLIPEPDTLRSRPSKLFDIKVHRPPLGPPVQLDLLPLKKEIQKQNAITFLDFECAEETFSLMEYAASRVYIDYALPTTKRSFVRNSAQKVLNSILLGFRSMIEQNSWMTPQSKQAAFDKIDNIVTNVAYPDFILNNTALTLYYKDLDITEQDDFLVILDRVMQFFYKQQFDYLVTKKVDRTEFSGSTLLVNAWYQPWINSITLPAAILQQPFFDPEWPAAINFGSLGVVVGHELSHGFDDQGVQWDGVGALNRWLDPTSQISFDKMAQCIINEYNNFCPLDPERFPLSCLNGFNTQGENIADNGGIHAAFRAYRNTLEVLGPDYALPNDLVGQFTNDQLFFLSFAQPWCEPKPDDMDTYYQILFDVHSPSRYRILGTLRNFPAFREAFNCPLNSVYAPQRHCEVWVTDTTDQKQPPLPPNSINVPTPHTVHADDEEFSPYRTAFNYFKASVNLSYNPCENFYEYSCSNYNKQLSFRVYRRDNNNKIGVALEKMENPSSTAVQKLKTFHQLCKVTLSDLQASVRDGAIISNKVQKFVDETGLKFTVFEKSAAQNALPNAATFAKAISYLSIIEGIDTFITPFVDVELVSDRAPTANKLYIDQNTLTYPKSYYQQGAWDVIEPTYYKNVLELLQRYAVATKKSVDRKALSATVQKLLDLEVKLAREPYSTSDTTRRDYSRWNNPKTLSAANTDFSFVDWPTYLQGIDNYTDVNQIATGNLGDYSAYFTEQNALSQLSQDISDASKFDPDVIVNYLFFRILVQNAKFIPETNSSNAFAPVAANHGFDLGQSKHLRRDRGRPDPFAKDDDMGEAEEDTRVKCVTQTIMMMTFANARVFTDLFLPSQEDRNNIRSATNKLVQNIRHSYRGMMDELDWLDDSSRNRAYEKINGLQVNLAYPDFILDDAQLDKTYEKLNIDIDQDTYFDAYSKLIVYNNYVQYHQLLDSVDRAFFVGPPSTVNAWYAPEFNSITFPLGILRDPWFNPDWPASINYGGLGVVAGHEVSHAFDDGGVQWNAAGGLESWMTEQSKQSFQQMAKCVVDEYSSFKVLDPNKYQPYTLNGNNTQGENIADNAGIHASFRAYRNYIAINGPDPQLPDRIFGQISHDQLFFLSFAQVWCEAPPSPDAIYAQILTDPHSPSYHRVFGTVQNYPAFRSAFNCPVNSAYAPKDHCRVWMPQN</sequence>
<feature type="domain" description="Peptidase M13 N-terminal" evidence="10">
    <location>
        <begin position="858"/>
        <end position="1089"/>
    </location>
</feature>
<dbReference type="Proteomes" id="UP001201812">
    <property type="component" value="Unassembled WGS sequence"/>
</dbReference>
<organism evidence="11 12">
    <name type="scientific">Ditylenchus destructor</name>
    <dbReference type="NCBI Taxonomy" id="166010"/>
    <lineage>
        <taxon>Eukaryota</taxon>
        <taxon>Metazoa</taxon>
        <taxon>Ecdysozoa</taxon>
        <taxon>Nematoda</taxon>
        <taxon>Chromadorea</taxon>
        <taxon>Rhabditida</taxon>
        <taxon>Tylenchina</taxon>
        <taxon>Tylenchomorpha</taxon>
        <taxon>Sphaerularioidea</taxon>
        <taxon>Anguinidae</taxon>
        <taxon>Anguininae</taxon>
        <taxon>Ditylenchus</taxon>
    </lineage>
</organism>
<dbReference type="Gene3D" id="3.40.390.10">
    <property type="entry name" value="Collagenase (Catalytic Domain)"/>
    <property type="match status" value="6"/>
</dbReference>
<evidence type="ECO:0000256" key="1">
    <source>
        <dbReference type="ARBA" id="ARBA00001947"/>
    </source>
</evidence>
<keyword evidence="12" id="KW-1185">Reference proteome</keyword>
<dbReference type="InterPro" id="IPR024079">
    <property type="entry name" value="MetalloPept_cat_dom_sf"/>
</dbReference>
<dbReference type="GO" id="GO:0004222">
    <property type="term" value="F:metalloendopeptidase activity"/>
    <property type="evidence" value="ECO:0007669"/>
    <property type="project" value="InterPro"/>
</dbReference>
<keyword evidence="4" id="KW-0479">Metal-binding</keyword>
<dbReference type="PANTHER" id="PTHR11733">
    <property type="entry name" value="ZINC METALLOPROTEASE FAMILY M13 NEPRILYSIN-RELATED"/>
    <property type="match status" value="1"/>
</dbReference>
<dbReference type="SUPFAM" id="SSF55486">
    <property type="entry name" value="Metalloproteases ('zincins'), catalytic domain"/>
    <property type="match status" value="6"/>
</dbReference>
<feature type="domain" description="Peptidase M13 C-terminal" evidence="9">
    <location>
        <begin position="4395"/>
        <end position="4608"/>
    </location>
</feature>
<keyword evidence="5" id="KW-0378">Hydrolase</keyword>
<feature type="domain" description="Peptidase M13 C-terminal" evidence="9">
    <location>
        <begin position="600"/>
        <end position="807"/>
    </location>
</feature>
<feature type="domain" description="Peptidase M13 N-terminal" evidence="10">
    <location>
        <begin position="1951"/>
        <end position="2029"/>
    </location>
</feature>
<feature type="compositionally biased region" description="Basic and acidic residues" evidence="8">
    <location>
        <begin position="4235"/>
        <end position="4244"/>
    </location>
</feature>
<evidence type="ECO:0000256" key="5">
    <source>
        <dbReference type="ARBA" id="ARBA00022801"/>
    </source>
</evidence>
<keyword evidence="7" id="KW-0482">Metalloprotease</keyword>
<feature type="domain" description="Peptidase M13 C-terminal" evidence="9">
    <location>
        <begin position="2091"/>
        <end position="2304"/>
    </location>
</feature>
<proteinExistence type="inferred from homology"/>
<feature type="domain" description="Peptidase M13 N-terminal" evidence="10">
    <location>
        <begin position="2355"/>
        <end position="2810"/>
    </location>
</feature>
<evidence type="ECO:0000256" key="4">
    <source>
        <dbReference type="ARBA" id="ARBA00022723"/>
    </source>
</evidence>
<dbReference type="PROSITE" id="PS51885">
    <property type="entry name" value="NEPRILYSIN"/>
    <property type="match status" value="2"/>
</dbReference>
<feature type="domain" description="Peptidase M13 C-terminal" evidence="9">
    <location>
        <begin position="3630"/>
        <end position="3843"/>
    </location>
</feature>
<keyword evidence="6" id="KW-0862">Zinc</keyword>
<feature type="domain" description="Peptidase M13 N-terminal" evidence="10">
    <location>
        <begin position="3134"/>
        <end position="3569"/>
    </location>
</feature>
<comment type="caution">
    <text evidence="11">The sequence shown here is derived from an EMBL/GenBank/DDBJ whole genome shotgun (WGS) entry which is preliminary data.</text>
</comment>
<dbReference type="GO" id="GO:0016485">
    <property type="term" value="P:protein processing"/>
    <property type="evidence" value="ECO:0007669"/>
    <property type="project" value="TreeGrafter"/>
</dbReference>
<name>A0AAD4N6Z3_9BILA</name>
<dbReference type="Pfam" id="PF05649">
    <property type="entry name" value="Peptidase_M13_N"/>
    <property type="match status" value="8"/>
</dbReference>
<dbReference type="GO" id="GO:0046872">
    <property type="term" value="F:metal ion binding"/>
    <property type="evidence" value="ECO:0007669"/>
    <property type="project" value="UniProtKB-KW"/>
</dbReference>
<evidence type="ECO:0000256" key="8">
    <source>
        <dbReference type="SAM" id="MobiDB-lite"/>
    </source>
</evidence>
<dbReference type="Pfam" id="PF01431">
    <property type="entry name" value="Peptidase_M13"/>
    <property type="match status" value="6"/>
</dbReference>
<evidence type="ECO:0000256" key="3">
    <source>
        <dbReference type="ARBA" id="ARBA00022670"/>
    </source>
</evidence>
<evidence type="ECO:0000256" key="2">
    <source>
        <dbReference type="ARBA" id="ARBA00007357"/>
    </source>
</evidence>
<dbReference type="GO" id="GO:0005886">
    <property type="term" value="C:plasma membrane"/>
    <property type="evidence" value="ECO:0007669"/>
    <property type="project" value="TreeGrafter"/>
</dbReference>
<dbReference type="CDD" id="cd08662">
    <property type="entry name" value="M13"/>
    <property type="match status" value="6"/>
</dbReference>
<reference evidence="11" key="1">
    <citation type="submission" date="2022-01" db="EMBL/GenBank/DDBJ databases">
        <title>Genome Sequence Resource for Two Populations of Ditylenchus destructor, the Migratory Endoparasitic Phytonematode.</title>
        <authorList>
            <person name="Zhang H."/>
            <person name="Lin R."/>
            <person name="Xie B."/>
        </authorList>
    </citation>
    <scope>NUCLEOTIDE SEQUENCE</scope>
    <source>
        <strain evidence="11">BazhouSP</strain>
    </source>
</reference>
<dbReference type="InterPro" id="IPR008753">
    <property type="entry name" value="Peptidase_M13_N"/>
</dbReference>
<dbReference type="PRINTS" id="PR00786">
    <property type="entry name" value="NEPRILYSIN"/>
</dbReference>
<dbReference type="Gene3D" id="1.10.1380.10">
    <property type="entry name" value="Neutral endopeptidase , domain2"/>
    <property type="match status" value="6"/>
</dbReference>
<accession>A0AAD4N6Z3</accession>
<feature type="region of interest" description="Disordered" evidence="8">
    <location>
        <begin position="4227"/>
        <end position="4249"/>
    </location>
</feature>
<comment type="cofactor">
    <cofactor evidence="1">
        <name>Zn(2+)</name>
        <dbReference type="ChEBI" id="CHEBI:29105"/>
    </cofactor>
</comment>
<dbReference type="InterPro" id="IPR000718">
    <property type="entry name" value="Peptidase_M13"/>
</dbReference>
<feature type="domain" description="Peptidase M13 N-terminal" evidence="10">
    <location>
        <begin position="1139"/>
        <end position="1216"/>
    </location>
</feature>
<evidence type="ECO:0000259" key="9">
    <source>
        <dbReference type="Pfam" id="PF01431"/>
    </source>
</evidence>
<protein>
    <submittedName>
        <fullName evidence="11">Peptidase family m13 domain-containing protein</fullName>
    </submittedName>
</protein>
<feature type="domain" description="Peptidase M13 N-terminal" evidence="10">
    <location>
        <begin position="1542"/>
        <end position="1857"/>
    </location>
</feature>
<feature type="region of interest" description="Disordered" evidence="8">
    <location>
        <begin position="36"/>
        <end position="73"/>
    </location>
</feature>
<gene>
    <name evidence="11" type="ORF">DdX_06095</name>
</gene>
<feature type="compositionally biased region" description="Low complexity" evidence="8">
    <location>
        <begin position="42"/>
        <end position="58"/>
    </location>
</feature>
<evidence type="ECO:0000313" key="12">
    <source>
        <dbReference type="Proteomes" id="UP001201812"/>
    </source>
</evidence>
<dbReference type="InterPro" id="IPR018497">
    <property type="entry name" value="Peptidase_M13_C"/>
</dbReference>
<evidence type="ECO:0000259" key="10">
    <source>
        <dbReference type="Pfam" id="PF05649"/>
    </source>
</evidence>
<evidence type="ECO:0000313" key="11">
    <source>
        <dbReference type="EMBL" id="KAI1718979.1"/>
    </source>
</evidence>
<feature type="domain" description="Peptidase M13 N-terminal" evidence="10">
    <location>
        <begin position="3896"/>
        <end position="4334"/>
    </location>
</feature>
<dbReference type="PANTHER" id="PTHR11733:SF240">
    <property type="entry name" value="GH14155P-RELATED"/>
    <property type="match status" value="1"/>
</dbReference>
<keyword evidence="3" id="KW-0645">Protease</keyword>
<feature type="domain" description="Peptidase M13 N-terminal" evidence="10">
    <location>
        <begin position="105"/>
        <end position="529"/>
    </location>
</feature>
<feature type="domain" description="Peptidase M13 C-terminal" evidence="9">
    <location>
        <begin position="2870"/>
        <end position="3083"/>
    </location>
</feature>
<dbReference type="InterPro" id="IPR042089">
    <property type="entry name" value="Peptidase_M13_dom_2"/>
</dbReference>
<evidence type="ECO:0000256" key="7">
    <source>
        <dbReference type="ARBA" id="ARBA00023049"/>
    </source>
</evidence>
<dbReference type="EMBL" id="JAKKPZ010000007">
    <property type="protein sequence ID" value="KAI1718979.1"/>
    <property type="molecule type" value="Genomic_DNA"/>
</dbReference>
<evidence type="ECO:0000256" key="6">
    <source>
        <dbReference type="ARBA" id="ARBA00022833"/>
    </source>
</evidence>
<feature type="domain" description="Peptidase M13 C-terminal" evidence="9">
    <location>
        <begin position="1278"/>
        <end position="1491"/>
    </location>
</feature>
<comment type="similarity">
    <text evidence="2">Belongs to the peptidase M13 family.</text>
</comment>